<keyword evidence="20" id="KW-1185">Reference proteome</keyword>
<evidence type="ECO:0000256" key="15">
    <source>
        <dbReference type="ARBA" id="ARBA00023329"/>
    </source>
</evidence>
<evidence type="ECO:0000256" key="16">
    <source>
        <dbReference type="ARBA" id="ARBA00060735"/>
    </source>
</evidence>
<evidence type="ECO:0000256" key="5">
    <source>
        <dbReference type="ARBA" id="ARBA00004652"/>
    </source>
</evidence>
<keyword evidence="7" id="KW-0963">Cytoplasm</keyword>
<organism evidence="20 21">
    <name type="scientific">Heterocephalus glaber</name>
    <name type="common">Naked mole rat</name>
    <dbReference type="NCBI Taxonomy" id="10181"/>
    <lineage>
        <taxon>Eukaryota</taxon>
        <taxon>Metazoa</taxon>
        <taxon>Chordata</taxon>
        <taxon>Craniata</taxon>
        <taxon>Vertebrata</taxon>
        <taxon>Euteleostomi</taxon>
        <taxon>Mammalia</taxon>
        <taxon>Eutheria</taxon>
        <taxon>Euarchontoglires</taxon>
        <taxon>Glires</taxon>
        <taxon>Rodentia</taxon>
        <taxon>Hystricomorpha</taxon>
        <taxon>Bathyergidae</taxon>
        <taxon>Heterocephalus</taxon>
    </lineage>
</organism>
<reference evidence="21" key="1">
    <citation type="submission" date="2025-08" db="UniProtKB">
        <authorList>
            <consortium name="RefSeq"/>
        </authorList>
    </citation>
    <scope>IDENTIFICATION</scope>
</reference>
<keyword evidence="9" id="KW-0677">Repeat</keyword>
<evidence type="ECO:0000256" key="14">
    <source>
        <dbReference type="ARBA" id="ARBA00023228"/>
    </source>
</evidence>
<evidence type="ECO:0000256" key="18">
    <source>
        <dbReference type="PROSITE-ProRule" id="PRU00221"/>
    </source>
</evidence>
<protein>
    <recommendedName>
        <fullName evidence="17">WD repeat-containing protein 81</fullName>
    </recommendedName>
</protein>
<dbReference type="PANTHER" id="PTHR44662:SF1">
    <property type="entry name" value="WD REPEAT-CONTAINING PROTEIN 81"/>
    <property type="match status" value="1"/>
</dbReference>
<evidence type="ECO:0000313" key="20">
    <source>
        <dbReference type="Proteomes" id="UP000694906"/>
    </source>
</evidence>
<dbReference type="GO" id="GO:0000421">
    <property type="term" value="C:autophagosome membrane"/>
    <property type="evidence" value="ECO:0007669"/>
    <property type="project" value="UniProtKB-SubCell"/>
</dbReference>
<keyword evidence="10" id="KW-0967">Endosome</keyword>
<evidence type="ECO:0000313" key="21">
    <source>
        <dbReference type="RefSeq" id="XP_012932324.1"/>
    </source>
</evidence>
<evidence type="ECO:0000256" key="6">
    <source>
        <dbReference type="ARBA" id="ARBA00004656"/>
    </source>
</evidence>
<dbReference type="GO" id="GO:0005739">
    <property type="term" value="C:mitochondrion"/>
    <property type="evidence" value="ECO:0007669"/>
    <property type="project" value="UniProtKB-SubCell"/>
</dbReference>
<dbReference type="PANTHER" id="PTHR44662">
    <property type="entry name" value="WD REPEAT-CONTAINING PROTEIN 81"/>
    <property type="match status" value="1"/>
</dbReference>
<feature type="region of interest" description="Disordered" evidence="19">
    <location>
        <begin position="170"/>
        <end position="284"/>
    </location>
</feature>
<keyword evidence="8 18" id="KW-0853">WD repeat</keyword>
<dbReference type="FunFam" id="2.130.10.10:FF:000355">
    <property type="entry name" value="WD repeat-containing protein 81 isoform X1"/>
    <property type="match status" value="1"/>
</dbReference>
<feature type="compositionally biased region" description="Acidic residues" evidence="19">
    <location>
        <begin position="271"/>
        <end position="280"/>
    </location>
</feature>
<sequence>MSEEHTAVYTAWYLFEPVAKALGPKNANKYLLKPLIGAYESPCQLHGRFYLYTDCFVAQLMVRLGLQAFLVHLLPHVLQVLAGMEASQEESKGFGGATEDEESELPGAGSTSCAFGEEMQMDEEAAGSSGLGLPDYTSGVSFHDQADLPETEDFQAGLYVAESPKPQEVEAVSLGRLSDKSSTSEASLGEERTADDGGVPVDKNSLRSGDSSQDLKQSEGSEEEEEEEEGCVVEEEEGEQEEVTGASELTLSDTVLSMETVVASGTRGDREEEEEPLTEESEGKEQKILLDTACKMVRWLSAKLGPTVASRHVARNLLRLLTSCYVGPTRQQFTVSSGESPPLGASNIYQKRPVVGDVVSGPVLSCLLHIAHLYGEPVLTYQYLPYISYLVAPGSNSSPSRLNSRKEAGLLAAVTLTQKIIVYLSDTTLMDILPRISHEVLLPVLSFLTSLVTGFPSGAQARTVLCMKTISLIALICLRIGQEMVQQHLSEPVAIFFQVFSQLHELRQQDLQLDPEGCDEGQLPETAFSDGQWRPVDLGLLDELQKVFTLEMAYMIYVSFSCLLGDIIRKIVPNHELVGELAELYLESINTSSHNPASVEPTMANTDPEWDPQSGGSSQDDGHSGTFGSVLIGNRIQIPNDSQPENLGPLDPISGMGGGGLGCGSEDNALKRELPRSAHGLSGNWLAYWQYEIGVSQQDAHFHFHQIRLQSFPGHSGAVKCVAPLSSEDFFLSGSKDRTVRLWPLYNYGDGTSDTAPRLIYAQHRKSVFYVGQLEAPQYVVSCDGAVHVWDPFTGKTLRTVESSDSRGPLTAVAVVPAPHTSITMASSDSTLRFVDCRKPGLQHEFRLGGGLNPGLVRSLAVSPSGRSVVAGFSSGFMVLLDTRTGLVLRGWPAHEGDILQIKAVEGSVLVSSSSDHSLTVWKELEQKPMHHYKSASDPIHTFDVYGSEVVTGTVANKIGVCSLLEPPSQATTKLSSENFRGTLTSLALLPTKRHLLLGSDNGIIRLLA</sequence>
<keyword evidence="11" id="KW-0809">Transit peptide</keyword>
<dbReference type="InterPro" id="IPR036322">
    <property type="entry name" value="WD40_repeat_dom_sf"/>
</dbReference>
<dbReference type="Proteomes" id="UP000694906">
    <property type="component" value="Unplaced"/>
</dbReference>
<dbReference type="CTD" id="124997"/>
<feature type="region of interest" description="Disordered" evidence="19">
    <location>
        <begin position="91"/>
        <end position="143"/>
    </location>
</feature>
<feature type="compositionally biased region" description="Acidic residues" evidence="19">
    <location>
        <begin position="220"/>
        <end position="242"/>
    </location>
</feature>
<evidence type="ECO:0000256" key="8">
    <source>
        <dbReference type="ARBA" id="ARBA00022574"/>
    </source>
</evidence>
<evidence type="ECO:0000256" key="1">
    <source>
        <dbReference type="ARBA" id="ARBA00004173"/>
    </source>
</evidence>
<feature type="repeat" description="WD" evidence="18">
    <location>
        <begin position="712"/>
        <end position="743"/>
    </location>
</feature>
<comment type="similarity">
    <text evidence="16">Belongs to the WD repeat WDR81 family.</text>
</comment>
<evidence type="ECO:0000256" key="9">
    <source>
        <dbReference type="ARBA" id="ARBA00022737"/>
    </source>
</evidence>
<dbReference type="InterPro" id="IPR015943">
    <property type="entry name" value="WD40/YVTN_repeat-like_dom_sf"/>
</dbReference>
<keyword evidence="13" id="KW-0472">Membrane</keyword>
<dbReference type="GO" id="GO:0031902">
    <property type="term" value="C:late endosome membrane"/>
    <property type="evidence" value="ECO:0007669"/>
    <property type="project" value="UniProtKB-SubCell"/>
</dbReference>
<keyword evidence="15" id="KW-0968">Cytoplasmic vesicle</keyword>
<evidence type="ECO:0000256" key="4">
    <source>
        <dbReference type="ARBA" id="ARBA00004514"/>
    </source>
</evidence>
<dbReference type="Gene3D" id="2.130.10.10">
    <property type="entry name" value="YVTN repeat-like/Quinoprotein amine dehydrogenase"/>
    <property type="match status" value="2"/>
</dbReference>
<evidence type="ECO:0000256" key="2">
    <source>
        <dbReference type="ARBA" id="ARBA00004220"/>
    </source>
</evidence>
<accession>A0AAX6R4S6</accession>
<dbReference type="SMART" id="SM00320">
    <property type="entry name" value="WD40"/>
    <property type="match status" value="6"/>
</dbReference>
<dbReference type="RefSeq" id="XP_012932324.1">
    <property type="nucleotide sequence ID" value="XM_013076870.2"/>
</dbReference>
<feature type="region of interest" description="Disordered" evidence="19">
    <location>
        <begin position="593"/>
        <end position="624"/>
    </location>
</feature>
<evidence type="ECO:0000256" key="3">
    <source>
        <dbReference type="ARBA" id="ARBA00004414"/>
    </source>
</evidence>
<dbReference type="GO" id="GO:0035973">
    <property type="term" value="P:aggrephagy"/>
    <property type="evidence" value="ECO:0007669"/>
    <property type="project" value="TreeGrafter"/>
</dbReference>
<evidence type="ECO:0000256" key="12">
    <source>
        <dbReference type="ARBA" id="ARBA00023128"/>
    </source>
</evidence>
<evidence type="ECO:0000256" key="11">
    <source>
        <dbReference type="ARBA" id="ARBA00022946"/>
    </source>
</evidence>
<dbReference type="AlphaFoldDB" id="A0AAX6R4S6"/>
<comment type="subcellular location">
    <subcellularLocation>
        <location evidence="4">Cytoplasm</location>
        <location evidence="4">Cytosol</location>
    </subcellularLocation>
    <subcellularLocation>
        <location evidence="5">Cytoplasmic vesicle</location>
        <location evidence="5">Autophagosome membrane</location>
    </subcellularLocation>
    <subcellularLocation>
        <location evidence="2">Early endosome membrane</location>
        <topology evidence="2">Peripheral membrane protein</topology>
    </subcellularLocation>
    <subcellularLocation>
        <location evidence="3">Late endosome membrane</location>
    </subcellularLocation>
    <subcellularLocation>
        <location evidence="6">Lysosome membrane</location>
    </subcellularLocation>
    <subcellularLocation>
        <location evidence="1">Mitochondrion</location>
    </subcellularLocation>
</comment>
<evidence type="ECO:0000256" key="19">
    <source>
        <dbReference type="SAM" id="MobiDB-lite"/>
    </source>
</evidence>
<proteinExistence type="inferred from homology"/>
<dbReference type="GeneID" id="101696549"/>
<evidence type="ECO:0000256" key="17">
    <source>
        <dbReference type="ARBA" id="ARBA00070555"/>
    </source>
</evidence>
<evidence type="ECO:0000256" key="13">
    <source>
        <dbReference type="ARBA" id="ARBA00023136"/>
    </source>
</evidence>
<dbReference type="SUPFAM" id="SSF50978">
    <property type="entry name" value="WD40 repeat-like"/>
    <property type="match status" value="1"/>
</dbReference>
<dbReference type="GO" id="GO:0005829">
    <property type="term" value="C:cytosol"/>
    <property type="evidence" value="ECO:0007669"/>
    <property type="project" value="UniProtKB-SubCell"/>
</dbReference>
<dbReference type="PROSITE" id="PS50082">
    <property type="entry name" value="WD_REPEATS_2"/>
    <property type="match status" value="1"/>
</dbReference>
<dbReference type="PROSITE" id="PS50294">
    <property type="entry name" value="WD_REPEATS_REGION"/>
    <property type="match status" value="1"/>
</dbReference>
<dbReference type="GO" id="GO:0035014">
    <property type="term" value="F:phosphatidylinositol 3-kinase regulator activity"/>
    <property type="evidence" value="ECO:0007669"/>
    <property type="project" value="TreeGrafter"/>
</dbReference>
<keyword evidence="14" id="KW-0458">Lysosome</keyword>
<dbReference type="GO" id="GO:0031901">
    <property type="term" value="C:early endosome membrane"/>
    <property type="evidence" value="ECO:0007669"/>
    <property type="project" value="UniProtKB-SubCell"/>
</dbReference>
<dbReference type="InterPro" id="IPR052651">
    <property type="entry name" value="WDR81"/>
</dbReference>
<dbReference type="FunFam" id="2.130.10.10:FF:000341">
    <property type="entry name" value="WD repeat-containing protein 81 isoform X1"/>
    <property type="match status" value="1"/>
</dbReference>
<dbReference type="Pfam" id="PF00400">
    <property type="entry name" value="WD40"/>
    <property type="match status" value="1"/>
</dbReference>
<keyword evidence="12" id="KW-0496">Mitochondrion</keyword>
<dbReference type="InterPro" id="IPR001680">
    <property type="entry name" value="WD40_rpt"/>
</dbReference>
<dbReference type="GO" id="GO:0005765">
    <property type="term" value="C:lysosomal membrane"/>
    <property type="evidence" value="ECO:0007669"/>
    <property type="project" value="UniProtKB-SubCell"/>
</dbReference>
<evidence type="ECO:0000256" key="10">
    <source>
        <dbReference type="ARBA" id="ARBA00022753"/>
    </source>
</evidence>
<name>A0AAX6R4S6_HETGA</name>
<evidence type="ECO:0000256" key="7">
    <source>
        <dbReference type="ARBA" id="ARBA00022490"/>
    </source>
</evidence>
<gene>
    <name evidence="21" type="primary">Wdr81</name>
</gene>
<feature type="compositionally biased region" description="Polar residues" evidence="19">
    <location>
        <begin position="206"/>
        <end position="215"/>
    </location>
</feature>